<evidence type="ECO:0000256" key="6">
    <source>
        <dbReference type="ARBA" id="ARBA00022801"/>
    </source>
</evidence>
<evidence type="ECO:0000256" key="1">
    <source>
        <dbReference type="ARBA" id="ARBA00001946"/>
    </source>
</evidence>
<keyword evidence="11" id="KW-1185">Reference proteome</keyword>
<evidence type="ECO:0000256" key="8">
    <source>
        <dbReference type="ARBA" id="ARBA00023118"/>
    </source>
</evidence>
<gene>
    <name evidence="9 10" type="primary">cas2</name>
    <name evidence="10" type="ORF">EYC87_17645</name>
</gene>
<dbReference type="Proteomes" id="UP001143307">
    <property type="component" value="Unassembled WGS sequence"/>
</dbReference>
<comment type="cofactor">
    <cofactor evidence="1 9">
        <name>Mg(2+)</name>
        <dbReference type="ChEBI" id="CHEBI:18420"/>
    </cofactor>
</comment>
<protein>
    <recommendedName>
        <fullName evidence="9">CRISPR-associated endoribonuclease Cas2</fullName>
        <ecNumber evidence="9">3.1.-.-</ecNumber>
    </recommendedName>
</protein>
<comment type="subunit">
    <text evidence="9">Homodimer, forms a heterotetramer with a Cas1 homodimer.</text>
</comment>
<evidence type="ECO:0000313" key="11">
    <source>
        <dbReference type="Proteomes" id="UP001143307"/>
    </source>
</evidence>
<dbReference type="GO" id="GO:0004519">
    <property type="term" value="F:endonuclease activity"/>
    <property type="evidence" value="ECO:0007669"/>
    <property type="project" value="UniProtKB-KW"/>
</dbReference>
<organism evidence="10 11">
    <name type="scientific">Candidatus Seongchinamella marina</name>
    <dbReference type="NCBI Taxonomy" id="2518990"/>
    <lineage>
        <taxon>Bacteria</taxon>
        <taxon>Pseudomonadati</taxon>
        <taxon>Pseudomonadota</taxon>
        <taxon>Gammaproteobacteria</taxon>
        <taxon>Cellvibrionales</taxon>
        <taxon>Halieaceae</taxon>
        <taxon>Seongchinamella</taxon>
    </lineage>
</organism>
<comment type="similarity">
    <text evidence="2 9">Belongs to the CRISPR-associated endoribonuclease Cas2 protein family.</text>
</comment>
<proteinExistence type="inferred from homology"/>
<evidence type="ECO:0000256" key="4">
    <source>
        <dbReference type="ARBA" id="ARBA00022723"/>
    </source>
</evidence>
<evidence type="ECO:0000256" key="5">
    <source>
        <dbReference type="ARBA" id="ARBA00022759"/>
    </source>
</evidence>
<evidence type="ECO:0000256" key="7">
    <source>
        <dbReference type="ARBA" id="ARBA00022842"/>
    </source>
</evidence>
<sequence length="100" mass="11819">MWLLLAFDLPVKTKAQRKAAAQFRFKLLDDGFEMTQYSVYLRYCGSKNVAAAHIKRITRRLPNRGKVDILQFTDAQYENIVSFDNRGRKIRKTEPQYQLF</sequence>
<comment type="caution">
    <text evidence="10">The sequence shown here is derived from an EMBL/GenBank/DDBJ whole genome shotgun (WGS) entry which is preliminary data.</text>
</comment>
<evidence type="ECO:0000256" key="9">
    <source>
        <dbReference type="HAMAP-Rule" id="MF_01471"/>
    </source>
</evidence>
<evidence type="ECO:0000256" key="3">
    <source>
        <dbReference type="ARBA" id="ARBA00022722"/>
    </source>
</evidence>
<reference evidence="10" key="1">
    <citation type="submission" date="2019-02" db="EMBL/GenBank/DDBJ databases">
        <authorList>
            <person name="Li S.-H."/>
        </authorList>
    </citation>
    <scope>NUCLEOTIDE SEQUENCE</scope>
    <source>
        <strain evidence="10">IMCC8485</strain>
    </source>
</reference>
<keyword evidence="4 9" id="KW-0479">Metal-binding</keyword>
<comment type="function">
    <text evidence="9">CRISPR (clustered regularly interspaced short palindromic repeat), is an adaptive immune system that provides protection against mobile genetic elements (viruses, transposable elements and conjugative plasmids). CRISPR clusters contain sequences complementary to antecedent mobile elements and target invading nucleic acids. CRISPR clusters are transcribed and processed into CRISPR RNA (crRNA). Functions as a ssRNA-specific endoribonuclease. Involved in the integration of spacer DNA into the CRISPR cassette.</text>
</comment>
<dbReference type="InterPro" id="IPR019199">
    <property type="entry name" value="Virulence_VapD/CRISPR_Cas2"/>
</dbReference>
<evidence type="ECO:0000313" key="10">
    <source>
        <dbReference type="EMBL" id="MCX2975408.1"/>
    </source>
</evidence>
<accession>A0ABT3SZK5</accession>
<keyword evidence="6 9" id="KW-0378">Hydrolase</keyword>
<keyword evidence="5 9" id="KW-0255">Endonuclease</keyword>
<dbReference type="HAMAP" id="MF_01471">
    <property type="entry name" value="Cas2"/>
    <property type="match status" value="1"/>
</dbReference>
<dbReference type="NCBIfam" id="TIGR01573">
    <property type="entry name" value="cas2"/>
    <property type="match status" value="1"/>
</dbReference>
<evidence type="ECO:0000256" key="2">
    <source>
        <dbReference type="ARBA" id="ARBA00009959"/>
    </source>
</evidence>
<dbReference type="Pfam" id="PF09827">
    <property type="entry name" value="CRISPR_Cas2"/>
    <property type="match status" value="1"/>
</dbReference>
<dbReference type="SUPFAM" id="SSF143430">
    <property type="entry name" value="TTP0101/SSO1404-like"/>
    <property type="match status" value="1"/>
</dbReference>
<keyword evidence="3 9" id="KW-0540">Nuclease</keyword>
<keyword evidence="7 9" id="KW-0460">Magnesium</keyword>
<dbReference type="EC" id="3.1.-.-" evidence="9"/>
<dbReference type="EMBL" id="SHNP01000008">
    <property type="protein sequence ID" value="MCX2975408.1"/>
    <property type="molecule type" value="Genomic_DNA"/>
</dbReference>
<dbReference type="InterPro" id="IPR021127">
    <property type="entry name" value="CRISPR_associated_Cas2"/>
</dbReference>
<keyword evidence="8 9" id="KW-0051">Antiviral defense</keyword>
<feature type="binding site" evidence="9">
    <location>
        <position position="8"/>
    </location>
    <ligand>
        <name>Mg(2+)</name>
        <dbReference type="ChEBI" id="CHEBI:18420"/>
        <note>catalytic</note>
    </ligand>
</feature>
<name>A0ABT3SZK5_9GAMM</name>